<evidence type="ECO:0000313" key="3">
    <source>
        <dbReference type="Proteomes" id="UP000198432"/>
    </source>
</evidence>
<dbReference type="SMART" id="SM00530">
    <property type="entry name" value="HTH_XRE"/>
    <property type="match status" value="1"/>
</dbReference>
<dbReference type="SUPFAM" id="SSF47413">
    <property type="entry name" value="lambda repressor-like DNA-binding domains"/>
    <property type="match status" value="1"/>
</dbReference>
<sequence>MKIALSDIGEKLSSFRKTLNLSQKEVAVAMGVHQTQISKIENGEGGSIELLLLVLNYYGNNYNVKFVLGDEFEVIVNSPGDSLTSPYNKIAVEKLTMLEGEISSQLADIRKLLSSSS</sequence>
<dbReference type="EMBL" id="FZOQ01000019">
    <property type="protein sequence ID" value="SNS99337.1"/>
    <property type="molecule type" value="Genomic_DNA"/>
</dbReference>
<dbReference type="Pfam" id="PF01381">
    <property type="entry name" value="HTH_3"/>
    <property type="match status" value="1"/>
</dbReference>
<gene>
    <name evidence="2" type="ORF">SAMN06296052_119107</name>
</gene>
<dbReference type="Gene3D" id="1.10.260.40">
    <property type="entry name" value="lambda repressor-like DNA-binding domains"/>
    <property type="match status" value="1"/>
</dbReference>
<proteinExistence type="predicted"/>
<protein>
    <submittedName>
        <fullName evidence="2">Helix-turn-helix</fullName>
    </submittedName>
</protein>
<name>A0A239J0D9_9BACT</name>
<dbReference type="InterPro" id="IPR001387">
    <property type="entry name" value="Cro/C1-type_HTH"/>
</dbReference>
<dbReference type="OrthoDB" id="5446846at2"/>
<dbReference type="InterPro" id="IPR010982">
    <property type="entry name" value="Lambda_DNA-bd_dom_sf"/>
</dbReference>
<dbReference type="Proteomes" id="UP000198432">
    <property type="component" value="Unassembled WGS sequence"/>
</dbReference>
<evidence type="ECO:0000313" key="2">
    <source>
        <dbReference type="EMBL" id="SNS99337.1"/>
    </source>
</evidence>
<organism evidence="2 3">
    <name type="scientific">Pontibacter ummariensis</name>
    <dbReference type="NCBI Taxonomy" id="1610492"/>
    <lineage>
        <taxon>Bacteria</taxon>
        <taxon>Pseudomonadati</taxon>
        <taxon>Bacteroidota</taxon>
        <taxon>Cytophagia</taxon>
        <taxon>Cytophagales</taxon>
        <taxon>Hymenobacteraceae</taxon>
        <taxon>Pontibacter</taxon>
    </lineage>
</organism>
<dbReference type="AlphaFoldDB" id="A0A239J0D9"/>
<feature type="domain" description="HTH cro/C1-type" evidence="1">
    <location>
        <begin position="12"/>
        <end position="65"/>
    </location>
</feature>
<dbReference type="RefSeq" id="WP_089320728.1">
    <property type="nucleotide sequence ID" value="NZ_FZOQ01000019.1"/>
</dbReference>
<accession>A0A239J0D9</accession>
<dbReference type="CDD" id="cd00093">
    <property type="entry name" value="HTH_XRE"/>
    <property type="match status" value="1"/>
</dbReference>
<reference evidence="3" key="1">
    <citation type="submission" date="2017-06" db="EMBL/GenBank/DDBJ databases">
        <authorList>
            <person name="Varghese N."/>
            <person name="Submissions S."/>
        </authorList>
    </citation>
    <scope>NUCLEOTIDE SEQUENCE [LARGE SCALE GENOMIC DNA]</scope>
    <source>
        <strain evidence="3">NKM1</strain>
    </source>
</reference>
<evidence type="ECO:0000259" key="1">
    <source>
        <dbReference type="PROSITE" id="PS50943"/>
    </source>
</evidence>
<dbReference type="PROSITE" id="PS50943">
    <property type="entry name" value="HTH_CROC1"/>
    <property type="match status" value="1"/>
</dbReference>
<keyword evidence="3" id="KW-1185">Reference proteome</keyword>
<dbReference type="GO" id="GO:0003677">
    <property type="term" value="F:DNA binding"/>
    <property type="evidence" value="ECO:0007669"/>
    <property type="project" value="InterPro"/>
</dbReference>